<dbReference type="RefSeq" id="WP_380678111.1">
    <property type="nucleotide sequence ID" value="NZ_CP173186.1"/>
</dbReference>
<protein>
    <submittedName>
        <fullName evidence="1">Type VI secretion system baseplate subunit TssF</fullName>
    </submittedName>
</protein>
<reference evidence="1 2" key="1">
    <citation type="submission" date="2024-09" db="EMBL/GenBank/DDBJ databases">
        <authorList>
            <person name="Sun Q."/>
            <person name="Mori K."/>
        </authorList>
    </citation>
    <scope>NUCLEOTIDE SEQUENCE [LARGE SCALE GENOMIC DNA]</scope>
    <source>
        <strain evidence="1 2">CCM 8626</strain>
    </source>
</reference>
<keyword evidence="2" id="KW-1185">Reference proteome</keyword>
<dbReference type="Pfam" id="PF05947">
    <property type="entry name" value="T6SS_TssF"/>
    <property type="match status" value="1"/>
</dbReference>
<comment type="caution">
    <text evidence="1">The sequence shown here is derived from an EMBL/GenBank/DDBJ whole genome shotgun (WGS) entry which is preliminary data.</text>
</comment>
<dbReference type="PANTHER" id="PTHR35370:SF1">
    <property type="entry name" value="TYPE VI SECRETION SYSTEM COMPONENT TSSF1"/>
    <property type="match status" value="1"/>
</dbReference>
<dbReference type="InterPro" id="IPR010272">
    <property type="entry name" value="T6SS_TssF"/>
</dbReference>
<dbReference type="PANTHER" id="PTHR35370">
    <property type="entry name" value="CYTOPLASMIC PROTEIN-RELATED-RELATED"/>
    <property type="match status" value="1"/>
</dbReference>
<sequence length="581" mass="64405">MNFADHLRGEHAYLRALADKVAQENPPLAGQLGRHAGDPDVECLIQGAALLNAGLRHRLEDGFPEVTQGHLSRIWPFPLRPIPACGVVNISAKAGTLDEPMALPAGESLALLSDGRPMVCQTCHALTLHPLALLDRQLTVTNAHSEIRLTFHYQGTGEYWQTQPLSLFLGNDPQVAATLALWCEQYQDRPVLQVEDRQFQLDSVLSAPTPNAENRILPHEGETSWALQSLAEYLYLPHVKDFLTLDFGPAYPYVALGDSRTFTVVLSFNGEIPLTQAELAATFQLHCVPVISLTQQKSSPLRLVQGQSVYPLPYPADHWVYAITNISMAEEPDTLKRGRQVHFQPDSELTPESRYAPDPTLSVFYAVRIGSDVLGRMQHELVFYNNQGEPLTEPPCQAVVCDLLITSAHTPALTPGSPFLLGMAVIDTLDVTTVTPFSPPYPAVVNSHHHWRLMASLSFSPFFLNHRETVQQVLNDFCLHALHNLPQVRRIRQAVAGIMAVKTEPVNALMGERLRRGLQMTLTLDEAAFSNPGETYTFAAALSVFFTHCLTTNSFLMLDVITQPSQTRWALPLVRGQRAMM</sequence>
<organism evidence="1 2">
    <name type="scientific">Serratia aquatilis</name>
    <dbReference type="NCBI Taxonomy" id="1737515"/>
    <lineage>
        <taxon>Bacteria</taxon>
        <taxon>Pseudomonadati</taxon>
        <taxon>Pseudomonadota</taxon>
        <taxon>Gammaproteobacteria</taxon>
        <taxon>Enterobacterales</taxon>
        <taxon>Yersiniaceae</taxon>
        <taxon>Serratia</taxon>
    </lineage>
</organism>
<name>A0ABV6EHU0_9GAMM</name>
<proteinExistence type="predicted"/>
<dbReference type="Proteomes" id="UP001589792">
    <property type="component" value="Unassembled WGS sequence"/>
</dbReference>
<accession>A0ABV6EHU0</accession>
<gene>
    <name evidence="1" type="ORF">ACFFJ3_18585</name>
</gene>
<dbReference type="EMBL" id="JBHLXG010000018">
    <property type="protein sequence ID" value="MFC0228480.1"/>
    <property type="molecule type" value="Genomic_DNA"/>
</dbReference>
<evidence type="ECO:0000313" key="2">
    <source>
        <dbReference type="Proteomes" id="UP001589792"/>
    </source>
</evidence>
<evidence type="ECO:0000313" key="1">
    <source>
        <dbReference type="EMBL" id="MFC0228480.1"/>
    </source>
</evidence>